<dbReference type="Proteomes" id="UP000219338">
    <property type="component" value="Unassembled WGS sequence"/>
</dbReference>
<dbReference type="AlphaFoldDB" id="A0A284SC05"/>
<protein>
    <submittedName>
        <fullName evidence="1">Uncharacterized protein</fullName>
    </submittedName>
</protein>
<evidence type="ECO:0000313" key="1">
    <source>
        <dbReference type="EMBL" id="SJL18509.1"/>
    </source>
</evidence>
<name>A0A284SC05_ARMOS</name>
<keyword evidence="2" id="KW-1185">Reference proteome</keyword>
<organism evidence="1 2">
    <name type="scientific">Armillaria ostoyae</name>
    <name type="common">Armillaria root rot fungus</name>
    <dbReference type="NCBI Taxonomy" id="47428"/>
    <lineage>
        <taxon>Eukaryota</taxon>
        <taxon>Fungi</taxon>
        <taxon>Dikarya</taxon>
        <taxon>Basidiomycota</taxon>
        <taxon>Agaricomycotina</taxon>
        <taxon>Agaricomycetes</taxon>
        <taxon>Agaricomycetidae</taxon>
        <taxon>Agaricales</taxon>
        <taxon>Marasmiineae</taxon>
        <taxon>Physalacriaceae</taxon>
        <taxon>Armillaria</taxon>
    </lineage>
</organism>
<dbReference type="EMBL" id="FUEG01000061">
    <property type="protein sequence ID" value="SJL18509.1"/>
    <property type="molecule type" value="Genomic_DNA"/>
</dbReference>
<gene>
    <name evidence="1" type="ORF">ARMOST_22100</name>
</gene>
<proteinExistence type="predicted"/>
<sequence length="83" mass="9833">MDYGHCWKRIWKAECISSMLLLTPCTRRPYRVTRNRSRMNCQTAYQSPTCSSSNSLVRLVPGNWICDLLMRNDRCIHYPMVFV</sequence>
<evidence type="ECO:0000313" key="2">
    <source>
        <dbReference type="Proteomes" id="UP000219338"/>
    </source>
</evidence>
<reference evidence="2" key="1">
    <citation type="journal article" date="2017" name="Nat. Ecol. Evol.">
        <title>Genome expansion and lineage-specific genetic innovations in the forest pathogenic fungi Armillaria.</title>
        <authorList>
            <person name="Sipos G."/>
            <person name="Prasanna A.N."/>
            <person name="Walter M.C."/>
            <person name="O'Connor E."/>
            <person name="Balint B."/>
            <person name="Krizsan K."/>
            <person name="Kiss B."/>
            <person name="Hess J."/>
            <person name="Varga T."/>
            <person name="Slot J."/>
            <person name="Riley R."/>
            <person name="Boka B."/>
            <person name="Rigling D."/>
            <person name="Barry K."/>
            <person name="Lee J."/>
            <person name="Mihaltcheva S."/>
            <person name="LaButti K."/>
            <person name="Lipzen A."/>
            <person name="Waldron R."/>
            <person name="Moloney N.M."/>
            <person name="Sperisen C."/>
            <person name="Kredics L."/>
            <person name="Vagvoelgyi C."/>
            <person name="Patrignani A."/>
            <person name="Fitzpatrick D."/>
            <person name="Nagy I."/>
            <person name="Doyle S."/>
            <person name="Anderson J.B."/>
            <person name="Grigoriev I.V."/>
            <person name="Gueldener U."/>
            <person name="Muensterkoetter M."/>
            <person name="Nagy L.G."/>
        </authorList>
    </citation>
    <scope>NUCLEOTIDE SEQUENCE [LARGE SCALE GENOMIC DNA]</scope>
    <source>
        <strain evidence="2">C18/9</strain>
    </source>
</reference>
<accession>A0A284SC05</accession>